<dbReference type="EMBL" id="JACBYR010000001">
    <property type="protein sequence ID" value="NYE84070.1"/>
    <property type="molecule type" value="Genomic_DNA"/>
</dbReference>
<proteinExistence type="inferred from homology"/>
<dbReference type="Pfam" id="PF03466">
    <property type="entry name" value="LysR_substrate"/>
    <property type="match status" value="1"/>
</dbReference>
<keyword evidence="4" id="KW-0804">Transcription</keyword>
<protein>
    <submittedName>
        <fullName evidence="6">DNA-binding transcriptional LysR family regulator</fullName>
    </submittedName>
</protein>
<dbReference type="Pfam" id="PF00126">
    <property type="entry name" value="HTH_1"/>
    <property type="match status" value="1"/>
</dbReference>
<keyword evidence="2" id="KW-0805">Transcription regulation</keyword>
<evidence type="ECO:0000259" key="5">
    <source>
        <dbReference type="PROSITE" id="PS50931"/>
    </source>
</evidence>
<dbReference type="CDD" id="cd08459">
    <property type="entry name" value="PBP2_DntR_NahR_LinR_like"/>
    <property type="match status" value="1"/>
</dbReference>
<accession>A0A7Y9IWG2</accession>
<dbReference type="PROSITE" id="PS50931">
    <property type="entry name" value="HTH_LYSR"/>
    <property type="match status" value="1"/>
</dbReference>
<reference evidence="6 7" key="1">
    <citation type="submission" date="2020-07" db="EMBL/GenBank/DDBJ databases">
        <title>Genomic Encyclopedia of Type Strains, Phase IV (KMG-V): Genome sequencing to study the core and pangenomes of soil and plant-associated prokaryotes.</title>
        <authorList>
            <person name="Whitman W."/>
        </authorList>
    </citation>
    <scope>NUCLEOTIDE SEQUENCE [LARGE SCALE GENOMIC DNA]</scope>
    <source>
        <strain evidence="6 7">SAS40</strain>
    </source>
</reference>
<feature type="domain" description="HTH lysR-type" evidence="5">
    <location>
        <begin position="6"/>
        <end position="63"/>
    </location>
</feature>
<dbReference type="SUPFAM" id="SSF53850">
    <property type="entry name" value="Periplasmic binding protein-like II"/>
    <property type="match status" value="1"/>
</dbReference>
<dbReference type="AlphaFoldDB" id="A0A7Y9IWG2"/>
<gene>
    <name evidence="6" type="ORF">FHW18_003341</name>
</gene>
<dbReference type="GO" id="GO:0003700">
    <property type="term" value="F:DNA-binding transcription factor activity"/>
    <property type="evidence" value="ECO:0007669"/>
    <property type="project" value="InterPro"/>
</dbReference>
<comment type="similarity">
    <text evidence="1">Belongs to the LysR transcriptional regulatory family.</text>
</comment>
<dbReference type="PANTHER" id="PTHR30118">
    <property type="entry name" value="HTH-TYPE TRANSCRIPTIONAL REGULATOR LEUO-RELATED"/>
    <property type="match status" value="1"/>
</dbReference>
<dbReference type="PANTHER" id="PTHR30118:SF15">
    <property type="entry name" value="TRANSCRIPTIONAL REGULATORY PROTEIN"/>
    <property type="match status" value="1"/>
</dbReference>
<keyword evidence="3 6" id="KW-0238">DNA-binding</keyword>
<organism evidence="6 7">
    <name type="scientific">Pigmentiphaga litoralis</name>
    <dbReference type="NCBI Taxonomy" id="516702"/>
    <lineage>
        <taxon>Bacteria</taxon>
        <taxon>Pseudomonadati</taxon>
        <taxon>Pseudomonadota</taxon>
        <taxon>Betaproteobacteria</taxon>
        <taxon>Burkholderiales</taxon>
        <taxon>Alcaligenaceae</taxon>
        <taxon>Pigmentiphaga</taxon>
    </lineage>
</organism>
<dbReference type="InterPro" id="IPR000847">
    <property type="entry name" value="LysR_HTH_N"/>
</dbReference>
<dbReference type="InterPro" id="IPR050389">
    <property type="entry name" value="LysR-type_TF"/>
</dbReference>
<name>A0A7Y9IWG2_9BURK</name>
<dbReference type="RefSeq" id="WP_179587803.1">
    <property type="nucleotide sequence ID" value="NZ_JACBYR010000001.1"/>
</dbReference>
<dbReference type="Gene3D" id="3.40.190.10">
    <property type="entry name" value="Periplasmic binding protein-like II"/>
    <property type="match status" value="2"/>
</dbReference>
<comment type="caution">
    <text evidence="6">The sequence shown here is derived from an EMBL/GenBank/DDBJ whole genome shotgun (WGS) entry which is preliminary data.</text>
</comment>
<dbReference type="InterPro" id="IPR005119">
    <property type="entry name" value="LysR_subst-bd"/>
</dbReference>
<evidence type="ECO:0000256" key="4">
    <source>
        <dbReference type="ARBA" id="ARBA00023163"/>
    </source>
</evidence>
<dbReference type="PRINTS" id="PR00039">
    <property type="entry name" value="HTHLYSR"/>
</dbReference>
<evidence type="ECO:0000256" key="3">
    <source>
        <dbReference type="ARBA" id="ARBA00023125"/>
    </source>
</evidence>
<evidence type="ECO:0000256" key="2">
    <source>
        <dbReference type="ARBA" id="ARBA00023015"/>
    </source>
</evidence>
<keyword evidence="7" id="KW-1185">Reference proteome</keyword>
<dbReference type="InterPro" id="IPR036388">
    <property type="entry name" value="WH-like_DNA-bd_sf"/>
</dbReference>
<dbReference type="InterPro" id="IPR036390">
    <property type="entry name" value="WH_DNA-bd_sf"/>
</dbReference>
<dbReference type="Gene3D" id="1.10.10.10">
    <property type="entry name" value="Winged helix-like DNA-binding domain superfamily/Winged helix DNA-binding domain"/>
    <property type="match status" value="1"/>
</dbReference>
<dbReference type="GO" id="GO:0003677">
    <property type="term" value="F:DNA binding"/>
    <property type="evidence" value="ECO:0007669"/>
    <property type="project" value="UniProtKB-KW"/>
</dbReference>
<sequence length="299" mass="33357">MDLKDIDLNLLVVFQRLITERRVSAAAASLGLTQPAVSNALKRLRLLLDDELFIRTARGMEPTPYAAQLAEPIAYALNAIHSSLNQRSTFDPATSTRKFTISMTDLGEIDLMPRLMDRLATEAPFVTLSTVRNTLDHLADAMEAGQVDVAVGLIPQLKTGFFQRRLFLQRYVCMFRAGHEVDGRKLTAKRFFDADHVVVVSQGTGHARMDEIIESKGTRRALLTVPHFVAVGHILSTTNMLATVPERYALRSAGPFGLKHVPHPLPLPPIGINLFWHAKFHKDPANQWLRNIVFESFVG</sequence>
<dbReference type="Proteomes" id="UP000542125">
    <property type="component" value="Unassembled WGS sequence"/>
</dbReference>
<evidence type="ECO:0000256" key="1">
    <source>
        <dbReference type="ARBA" id="ARBA00009437"/>
    </source>
</evidence>
<dbReference type="SUPFAM" id="SSF46785">
    <property type="entry name" value="Winged helix' DNA-binding domain"/>
    <property type="match status" value="1"/>
</dbReference>
<evidence type="ECO:0000313" key="6">
    <source>
        <dbReference type="EMBL" id="NYE84070.1"/>
    </source>
</evidence>
<evidence type="ECO:0000313" key="7">
    <source>
        <dbReference type="Proteomes" id="UP000542125"/>
    </source>
</evidence>